<reference evidence="2 3" key="1">
    <citation type="journal article" date="2015" name="Biotechnol. Biofuels">
        <title>Enhanced degradation of softwood versus hardwood by the white-rot fungus Pycnoporus coccineus.</title>
        <authorList>
            <person name="Couturier M."/>
            <person name="Navarro D."/>
            <person name="Chevret D."/>
            <person name="Henrissat B."/>
            <person name="Piumi F."/>
            <person name="Ruiz-Duenas F.J."/>
            <person name="Martinez A.T."/>
            <person name="Grigoriev I.V."/>
            <person name="Riley R."/>
            <person name="Lipzen A."/>
            <person name="Berrin J.G."/>
            <person name="Master E.R."/>
            <person name="Rosso M.N."/>
        </authorList>
    </citation>
    <scope>NUCLEOTIDE SEQUENCE [LARGE SCALE GENOMIC DNA]</scope>
    <source>
        <strain evidence="2 3">BRFM310</strain>
    </source>
</reference>
<gene>
    <name evidence="2" type="ORF">PYCCODRAFT_1434096</name>
</gene>
<organism evidence="2 3">
    <name type="scientific">Trametes coccinea (strain BRFM310)</name>
    <name type="common">Pycnoporus coccineus</name>
    <dbReference type="NCBI Taxonomy" id="1353009"/>
    <lineage>
        <taxon>Eukaryota</taxon>
        <taxon>Fungi</taxon>
        <taxon>Dikarya</taxon>
        <taxon>Basidiomycota</taxon>
        <taxon>Agaricomycotina</taxon>
        <taxon>Agaricomycetes</taxon>
        <taxon>Polyporales</taxon>
        <taxon>Polyporaceae</taxon>
        <taxon>Trametes</taxon>
    </lineage>
</organism>
<dbReference type="EMBL" id="KZ084099">
    <property type="protein sequence ID" value="OSD03705.1"/>
    <property type="molecule type" value="Genomic_DNA"/>
</dbReference>
<accession>A0A1Y2IRE7</accession>
<dbReference type="Proteomes" id="UP000193067">
    <property type="component" value="Unassembled WGS sequence"/>
</dbReference>
<evidence type="ECO:0000313" key="3">
    <source>
        <dbReference type="Proteomes" id="UP000193067"/>
    </source>
</evidence>
<keyword evidence="3" id="KW-1185">Reference proteome</keyword>
<evidence type="ECO:0000256" key="1">
    <source>
        <dbReference type="SAM" id="MobiDB-lite"/>
    </source>
</evidence>
<dbReference type="AlphaFoldDB" id="A0A1Y2IRE7"/>
<evidence type="ECO:0000313" key="2">
    <source>
        <dbReference type="EMBL" id="OSD03705.1"/>
    </source>
</evidence>
<proteinExistence type="predicted"/>
<feature type="compositionally biased region" description="Low complexity" evidence="1">
    <location>
        <begin position="136"/>
        <end position="183"/>
    </location>
</feature>
<dbReference type="STRING" id="1353009.A0A1Y2IRE7"/>
<feature type="region of interest" description="Disordered" evidence="1">
    <location>
        <begin position="136"/>
        <end position="193"/>
    </location>
</feature>
<sequence>MRFIQHTSLALFVAGYGANHVARAATSLYIPFFDPDPVTAVVEGVDDTGHTTWRLGPGVPSGTLTKDSDLFTSATLVADATSAHLVENDSSLSFAITVDCGISGGIAVCTDVGSEAGFVSTTTATETASAFEVQVGSATGTPSGTATTTTGSATQSTASTSGASAGSGSGSTPTATNTGTSSSPPSPTQGAGNGAGRLVASAVGYATVPLLILSFAL</sequence>
<protein>
    <submittedName>
        <fullName evidence="2">Uncharacterized protein</fullName>
    </submittedName>
</protein>
<name>A0A1Y2IRE7_TRAC3</name>
<dbReference type="OrthoDB" id="2755266at2759"/>